<gene>
    <name evidence="1" type="ORF">HINF_LOCUS12198</name>
    <name evidence="2" type="ORF">HINF_LOCUS74906</name>
</gene>
<dbReference type="EMBL" id="CATOUU010000315">
    <property type="protein sequence ID" value="CAI9924553.1"/>
    <property type="molecule type" value="Genomic_DNA"/>
</dbReference>
<evidence type="ECO:0000313" key="3">
    <source>
        <dbReference type="Proteomes" id="UP001642409"/>
    </source>
</evidence>
<reference evidence="1" key="1">
    <citation type="submission" date="2023-06" db="EMBL/GenBank/DDBJ databases">
        <authorList>
            <person name="Kurt Z."/>
        </authorList>
    </citation>
    <scope>NUCLEOTIDE SEQUENCE</scope>
</reference>
<dbReference type="AlphaFoldDB" id="A0AA86TXD4"/>
<reference evidence="2 3" key="2">
    <citation type="submission" date="2024-07" db="EMBL/GenBank/DDBJ databases">
        <authorList>
            <person name="Akdeniz Z."/>
        </authorList>
    </citation>
    <scope>NUCLEOTIDE SEQUENCE [LARGE SCALE GENOMIC DNA]</scope>
</reference>
<sequence>MLLQYTKLYINLDLGQIKAQTQRHAVQLWRDTFKDSKLEIILQIIVSKNFITVPSFLFQRTDLKTFARTRSIQKIFFVEALINVTNMMSNIPLVKVIKLYFQNIDK</sequence>
<comment type="caution">
    <text evidence="1">The sequence shown here is derived from an EMBL/GenBank/DDBJ whole genome shotgun (WGS) entry which is preliminary data.</text>
</comment>
<name>A0AA86TXD4_9EUKA</name>
<organism evidence="1">
    <name type="scientific">Hexamita inflata</name>
    <dbReference type="NCBI Taxonomy" id="28002"/>
    <lineage>
        <taxon>Eukaryota</taxon>
        <taxon>Metamonada</taxon>
        <taxon>Diplomonadida</taxon>
        <taxon>Hexamitidae</taxon>
        <taxon>Hexamitinae</taxon>
        <taxon>Hexamita</taxon>
    </lineage>
</organism>
<proteinExistence type="predicted"/>
<evidence type="ECO:0000313" key="2">
    <source>
        <dbReference type="EMBL" id="CAL6108311.1"/>
    </source>
</evidence>
<accession>A0AA86TXD4</accession>
<evidence type="ECO:0000313" key="1">
    <source>
        <dbReference type="EMBL" id="CAI9924553.1"/>
    </source>
</evidence>
<keyword evidence="3" id="KW-1185">Reference proteome</keyword>
<protein>
    <submittedName>
        <fullName evidence="2">Hypothetical_protein</fullName>
    </submittedName>
</protein>
<dbReference type="EMBL" id="CAXDID020000649">
    <property type="protein sequence ID" value="CAL6108311.1"/>
    <property type="molecule type" value="Genomic_DNA"/>
</dbReference>
<dbReference type="Proteomes" id="UP001642409">
    <property type="component" value="Unassembled WGS sequence"/>
</dbReference>